<feature type="compositionally biased region" description="Acidic residues" evidence="1">
    <location>
        <begin position="284"/>
        <end position="301"/>
    </location>
</feature>
<keyword evidence="2" id="KW-0472">Membrane</keyword>
<feature type="compositionally biased region" description="Pro residues" evidence="1">
    <location>
        <begin position="492"/>
        <end position="510"/>
    </location>
</feature>
<dbReference type="EMBL" id="MQWD01000001">
    <property type="protein sequence ID" value="PAP76971.1"/>
    <property type="molecule type" value="Genomic_DNA"/>
</dbReference>
<protein>
    <recommendedName>
        <fullName evidence="5">DUF4332 domain-containing protein</fullName>
    </recommendedName>
</protein>
<evidence type="ECO:0000256" key="1">
    <source>
        <dbReference type="SAM" id="MobiDB-lite"/>
    </source>
</evidence>
<feature type="region of interest" description="Disordered" evidence="1">
    <location>
        <begin position="265"/>
        <end position="408"/>
    </location>
</feature>
<feature type="compositionally biased region" description="Acidic residues" evidence="1">
    <location>
        <begin position="450"/>
        <end position="460"/>
    </location>
</feature>
<feature type="compositionally biased region" description="Low complexity" evidence="1">
    <location>
        <begin position="511"/>
        <end position="524"/>
    </location>
</feature>
<proteinExistence type="predicted"/>
<feature type="region of interest" description="Disordered" evidence="1">
    <location>
        <begin position="422"/>
        <end position="527"/>
    </location>
</feature>
<feature type="compositionally biased region" description="Acidic residues" evidence="1">
    <location>
        <begin position="210"/>
        <end position="222"/>
    </location>
</feature>
<feature type="compositionally biased region" description="Pro residues" evidence="1">
    <location>
        <begin position="133"/>
        <end position="143"/>
    </location>
</feature>
<feature type="transmembrane region" description="Helical" evidence="2">
    <location>
        <begin position="6"/>
        <end position="25"/>
    </location>
</feature>
<name>A0A271J0D4_9BACT</name>
<keyword evidence="2" id="KW-1133">Transmembrane helix</keyword>
<evidence type="ECO:0008006" key="5">
    <source>
        <dbReference type="Google" id="ProtNLM"/>
    </source>
</evidence>
<feature type="compositionally biased region" description="Pro residues" evidence="1">
    <location>
        <begin position="375"/>
        <end position="386"/>
    </location>
</feature>
<dbReference type="AlphaFoldDB" id="A0A271J0D4"/>
<gene>
    <name evidence="3" type="ORF">BSZ37_11280</name>
</gene>
<feature type="region of interest" description="Disordered" evidence="1">
    <location>
        <begin position="85"/>
        <end position="111"/>
    </location>
</feature>
<keyword evidence="4" id="KW-1185">Reference proteome</keyword>
<evidence type="ECO:0000313" key="4">
    <source>
        <dbReference type="Proteomes" id="UP000216339"/>
    </source>
</evidence>
<feature type="region of interest" description="Disordered" evidence="1">
    <location>
        <begin position="128"/>
        <end position="195"/>
    </location>
</feature>
<feature type="region of interest" description="Disordered" evidence="1">
    <location>
        <begin position="208"/>
        <end position="229"/>
    </location>
</feature>
<evidence type="ECO:0000256" key="2">
    <source>
        <dbReference type="SAM" id="Phobius"/>
    </source>
</evidence>
<dbReference type="OrthoDB" id="9849894at2"/>
<accession>A0A271J0D4</accession>
<sequence>MLYLIIALAIVAGSAIVGLTGAYFIRAKRTEEAKPPPNIASAAAPKPVAEEVESLGQQIEKAMSDHRLQGETQRQLLAQKLDSVRSSVETQRHQVEGLRNEFRHESKRRDHEIEQIRTQIGTIQQTVGITAGTPPPAALPPASDPLAQPEPQAEPDTHPDPPPETTPPEEFQTAFLAFTPDAPAPQPEETEFFEAEAAPFEEFTFAEAFTEPEPDVDPEPAAEGETPSDVPVFTEEFSFAEPATVEAAADEGPAFEDASFDAPSFEETTFDGHASEEPPTFEDATFEDAFFDESTFEDATFEDATFGDDSSNEEPPRAEPQRSADPFDEPTLIDIEAPAPAEDEPDDPFATAPLYDEPAGGDSAAPGDVFETWSPAPPTPSTPEPPAVEAEASPQAPVPAPEPESYREEDTAWIARPSAPDVATPVMASPDDFITFPPAPPSTPVPTETPEPEPEADGLVDLDALTGAPETSKDPIAMPDAASDAPEIVAPTPAPGPIAMPAPAPGPSETPEPAADTAPAPEAPNGAEDLTVITTIDEDVQRLLYDAGVLTLEEIAQWGRGDARRIGSQIQVSEDTIMNQWVFEAQAALFQRYSQQVGA</sequence>
<organism evidence="3 4">
    <name type="scientific">Rubrivirga marina</name>
    <dbReference type="NCBI Taxonomy" id="1196024"/>
    <lineage>
        <taxon>Bacteria</taxon>
        <taxon>Pseudomonadati</taxon>
        <taxon>Rhodothermota</taxon>
        <taxon>Rhodothermia</taxon>
        <taxon>Rhodothermales</taxon>
        <taxon>Rubricoccaceae</taxon>
        <taxon>Rubrivirga</taxon>
    </lineage>
</organism>
<keyword evidence="2" id="KW-0812">Transmembrane</keyword>
<feature type="compositionally biased region" description="Pro residues" evidence="1">
    <location>
        <begin position="437"/>
        <end position="449"/>
    </location>
</feature>
<feature type="compositionally biased region" description="Basic and acidic residues" evidence="1">
    <location>
        <begin position="90"/>
        <end position="111"/>
    </location>
</feature>
<comment type="caution">
    <text evidence="3">The sequence shown here is derived from an EMBL/GenBank/DDBJ whole genome shotgun (WGS) entry which is preliminary data.</text>
</comment>
<dbReference type="RefSeq" id="WP_095510638.1">
    <property type="nucleotide sequence ID" value="NZ_MQWD01000001.1"/>
</dbReference>
<reference evidence="3 4" key="1">
    <citation type="submission" date="2016-11" db="EMBL/GenBank/DDBJ databases">
        <title>Study of marine rhodopsin-containing bacteria.</title>
        <authorList>
            <person name="Yoshizawa S."/>
            <person name="Kumagai Y."/>
            <person name="Kogure K."/>
        </authorList>
    </citation>
    <scope>NUCLEOTIDE SEQUENCE [LARGE SCALE GENOMIC DNA]</scope>
    <source>
        <strain evidence="3 4">SAORIC-28</strain>
    </source>
</reference>
<evidence type="ECO:0000313" key="3">
    <source>
        <dbReference type="EMBL" id="PAP76971.1"/>
    </source>
</evidence>
<dbReference type="Proteomes" id="UP000216339">
    <property type="component" value="Unassembled WGS sequence"/>
</dbReference>